<comment type="caution">
    <text evidence="1">The sequence shown here is derived from an EMBL/GenBank/DDBJ whole genome shotgun (WGS) entry which is preliminary data.</text>
</comment>
<sequence>MRLVLTEGLPQESVAAARERLVAAADDLDTNRVAALIVELARVNGLVRTWEQVCVPLLSMLPGRTAAEIAVEHALSEGIRAGLDVFGSSRRWELPTEGVLLAGAEQEHHCLGLHALAAALREQGRGCLLLGAALPWPALASAVRRARPRTVVVWSQTAVTGRAYRLVRFSRDFPGVRVFGAGPGWSGPLPAPADRLDSLTHATALL</sequence>
<dbReference type="Proteomes" id="UP000823521">
    <property type="component" value="Unassembled WGS sequence"/>
</dbReference>
<gene>
    <name evidence="1" type="ORF">GSF22_02775</name>
</gene>
<dbReference type="SUPFAM" id="SSF52242">
    <property type="entry name" value="Cobalamin (vitamin B12)-binding domain"/>
    <property type="match status" value="1"/>
</dbReference>
<evidence type="ECO:0000313" key="1">
    <source>
        <dbReference type="EMBL" id="MBO4204935.1"/>
    </source>
</evidence>
<dbReference type="Gene3D" id="3.40.50.280">
    <property type="entry name" value="Cobalamin-binding domain"/>
    <property type="match status" value="1"/>
</dbReference>
<reference evidence="1 2" key="1">
    <citation type="submission" date="2019-12" db="EMBL/GenBank/DDBJ databases">
        <title>Whole genome sequencing of endophytic Actinobacterium Micromonospora sp. MPMI6T.</title>
        <authorList>
            <person name="Evv R."/>
            <person name="Podile A.R."/>
        </authorList>
    </citation>
    <scope>NUCLEOTIDE SEQUENCE [LARGE SCALE GENOMIC DNA]</scope>
    <source>
        <strain evidence="1 2">MPMI6</strain>
    </source>
</reference>
<organism evidence="1 2">
    <name type="scientific">Micromonospora echinofusca</name>
    <dbReference type="NCBI Taxonomy" id="47858"/>
    <lineage>
        <taxon>Bacteria</taxon>
        <taxon>Bacillati</taxon>
        <taxon>Actinomycetota</taxon>
        <taxon>Actinomycetes</taxon>
        <taxon>Micromonosporales</taxon>
        <taxon>Micromonosporaceae</taxon>
        <taxon>Micromonospora</taxon>
    </lineage>
</organism>
<protein>
    <submittedName>
        <fullName evidence="1">Transcriptional regulator</fullName>
    </submittedName>
</protein>
<keyword evidence="2" id="KW-1185">Reference proteome</keyword>
<accession>A0ABS3VK84</accession>
<dbReference type="EMBL" id="WVUH01000010">
    <property type="protein sequence ID" value="MBO4204935.1"/>
    <property type="molecule type" value="Genomic_DNA"/>
</dbReference>
<dbReference type="InterPro" id="IPR036724">
    <property type="entry name" value="Cobalamin-bd_sf"/>
</dbReference>
<dbReference type="RefSeq" id="WP_208811123.1">
    <property type="nucleotide sequence ID" value="NZ_WVUH01000010.1"/>
</dbReference>
<name>A0ABS3VK84_MICEH</name>
<evidence type="ECO:0000313" key="2">
    <source>
        <dbReference type="Proteomes" id="UP000823521"/>
    </source>
</evidence>
<proteinExistence type="predicted"/>